<evidence type="ECO:0000313" key="2">
    <source>
        <dbReference type="Proteomes" id="UP000018888"/>
    </source>
</evidence>
<gene>
    <name evidence="1" type="ORF">GLOIN_2v1666448</name>
</gene>
<protein>
    <submittedName>
        <fullName evidence="1">Uncharacterized protein</fullName>
    </submittedName>
</protein>
<proteinExistence type="predicted"/>
<dbReference type="AlphaFoldDB" id="A0A2P4PJ92"/>
<feature type="non-terminal residue" evidence="1">
    <location>
        <position position="233"/>
    </location>
</feature>
<comment type="caution">
    <text evidence="1">The sequence shown here is derived from an EMBL/GenBank/DDBJ whole genome shotgun (WGS) entry which is preliminary data.</text>
</comment>
<reference evidence="1 2" key="1">
    <citation type="journal article" date="2013" name="Proc. Natl. Acad. Sci. U.S.A.">
        <title>Genome of an arbuscular mycorrhizal fungus provides insight into the oldest plant symbiosis.</title>
        <authorList>
            <person name="Tisserant E."/>
            <person name="Malbreil M."/>
            <person name="Kuo A."/>
            <person name="Kohler A."/>
            <person name="Symeonidi A."/>
            <person name="Balestrini R."/>
            <person name="Charron P."/>
            <person name="Duensing N."/>
            <person name="Frei Dit Frey N."/>
            <person name="Gianinazzi-Pearson V."/>
            <person name="Gilbert L.B."/>
            <person name="Handa Y."/>
            <person name="Herr J.R."/>
            <person name="Hijri M."/>
            <person name="Koul R."/>
            <person name="Kawaguchi M."/>
            <person name="Krajinski F."/>
            <person name="Lammers P.J."/>
            <person name="Masclaux F.G."/>
            <person name="Murat C."/>
            <person name="Morin E."/>
            <person name="Ndikumana S."/>
            <person name="Pagni M."/>
            <person name="Petitpierre D."/>
            <person name="Requena N."/>
            <person name="Rosikiewicz P."/>
            <person name="Riley R."/>
            <person name="Saito K."/>
            <person name="San Clemente H."/>
            <person name="Shapiro H."/>
            <person name="van Tuinen D."/>
            <person name="Becard G."/>
            <person name="Bonfante P."/>
            <person name="Paszkowski U."/>
            <person name="Shachar-Hill Y.Y."/>
            <person name="Tuskan G.A."/>
            <person name="Young P.W."/>
            <person name="Sanders I.R."/>
            <person name="Henrissat B."/>
            <person name="Rensing S.A."/>
            <person name="Grigoriev I.V."/>
            <person name="Corradi N."/>
            <person name="Roux C."/>
            <person name="Martin F."/>
        </authorList>
    </citation>
    <scope>NUCLEOTIDE SEQUENCE [LARGE SCALE GENOMIC DNA]</scope>
    <source>
        <strain evidence="1 2">DAOM 197198</strain>
    </source>
</reference>
<sequence length="233" mass="27997">MILIQHNAALMQFDWLIIFTIASEVDPNFSFIDRLKFLKYTDEDLSKFIQGLKMVKPYMDGIEPEIYIKLAKWLIRLCNDMDYLFPLWNEILFHNNKIDKIIFKSFNDRLREFISHDDAVDLEHHFKRVPADYRFDVSEVFRSHALFLLEGLDRNWTKENITAITTLLHDDRLYWTREDVILSLDLVSQSSTLELLNIFPEILDEWFRNDFSDKEKKIPKICITWFNNLLPKL</sequence>
<name>A0A2P4PJ92_RHIID</name>
<dbReference type="Proteomes" id="UP000018888">
    <property type="component" value="Unassembled WGS sequence"/>
</dbReference>
<keyword evidence="2" id="KW-1185">Reference proteome</keyword>
<accession>A0A2P4PJ92</accession>
<evidence type="ECO:0000313" key="1">
    <source>
        <dbReference type="EMBL" id="POG65438.1"/>
    </source>
</evidence>
<organism evidence="1 2">
    <name type="scientific">Rhizophagus irregularis (strain DAOM 181602 / DAOM 197198 / MUCL 43194)</name>
    <name type="common">Arbuscular mycorrhizal fungus</name>
    <name type="synonym">Glomus intraradices</name>
    <dbReference type="NCBI Taxonomy" id="747089"/>
    <lineage>
        <taxon>Eukaryota</taxon>
        <taxon>Fungi</taxon>
        <taxon>Fungi incertae sedis</taxon>
        <taxon>Mucoromycota</taxon>
        <taxon>Glomeromycotina</taxon>
        <taxon>Glomeromycetes</taxon>
        <taxon>Glomerales</taxon>
        <taxon>Glomeraceae</taxon>
        <taxon>Rhizophagus</taxon>
    </lineage>
</organism>
<reference evidence="1 2" key="2">
    <citation type="journal article" date="2018" name="New Phytol.">
        <title>High intraspecific genome diversity in the model arbuscular mycorrhizal symbiont Rhizophagus irregularis.</title>
        <authorList>
            <person name="Chen E.C.H."/>
            <person name="Morin E."/>
            <person name="Beaudet D."/>
            <person name="Noel J."/>
            <person name="Yildirir G."/>
            <person name="Ndikumana S."/>
            <person name="Charron P."/>
            <person name="St-Onge C."/>
            <person name="Giorgi J."/>
            <person name="Kruger M."/>
            <person name="Marton T."/>
            <person name="Ropars J."/>
            <person name="Grigoriev I.V."/>
            <person name="Hainaut M."/>
            <person name="Henrissat B."/>
            <person name="Roux C."/>
            <person name="Martin F."/>
            <person name="Corradi N."/>
        </authorList>
    </citation>
    <scope>NUCLEOTIDE SEQUENCE [LARGE SCALE GENOMIC DNA]</scope>
    <source>
        <strain evidence="1 2">DAOM 197198</strain>
    </source>
</reference>
<dbReference type="EMBL" id="AUPC02000214">
    <property type="protein sequence ID" value="POG65438.1"/>
    <property type="molecule type" value="Genomic_DNA"/>
</dbReference>